<dbReference type="Gene3D" id="1.10.10.10">
    <property type="entry name" value="Winged helix-like DNA-binding domain superfamily/Winged helix DNA-binding domain"/>
    <property type="match status" value="1"/>
</dbReference>
<protein>
    <recommendedName>
        <fullName evidence="9">H15 domain-containing protein</fullName>
    </recommendedName>
</protein>
<name>A0ABD2C7A3_VESSQ</name>
<dbReference type="Pfam" id="PF00538">
    <property type="entry name" value="Linker_histone"/>
    <property type="match status" value="1"/>
</dbReference>
<comment type="function">
    <text evidence="1">Histones H1 are necessary for the condensation of nucleosome chains into higher-order structures.</text>
</comment>
<feature type="compositionally biased region" description="Basic and acidic residues" evidence="8">
    <location>
        <begin position="157"/>
        <end position="174"/>
    </location>
</feature>
<evidence type="ECO:0000256" key="6">
    <source>
        <dbReference type="ARBA" id="ARBA00023242"/>
    </source>
</evidence>
<evidence type="ECO:0000256" key="8">
    <source>
        <dbReference type="SAM" id="MobiDB-lite"/>
    </source>
</evidence>
<dbReference type="SMART" id="SM00526">
    <property type="entry name" value="H15"/>
    <property type="match status" value="1"/>
</dbReference>
<dbReference type="SUPFAM" id="SSF46785">
    <property type="entry name" value="Winged helix' DNA-binding domain"/>
    <property type="match status" value="1"/>
</dbReference>
<evidence type="ECO:0000256" key="3">
    <source>
        <dbReference type="ARBA" id="ARBA00004286"/>
    </source>
</evidence>
<dbReference type="GO" id="GO:0005694">
    <property type="term" value="C:chromosome"/>
    <property type="evidence" value="ECO:0007669"/>
    <property type="project" value="UniProtKB-SubCell"/>
</dbReference>
<evidence type="ECO:0000256" key="4">
    <source>
        <dbReference type="ARBA" id="ARBA00022454"/>
    </source>
</evidence>
<dbReference type="PANTHER" id="PTHR11467">
    <property type="entry name" value="HISTONE H1"/>
    <property type="match status" value="1"/>
</dbReference>
<dbReference type="InterPro" id="IPR005819">
    <property type="entry name" value="H1/H5"/>
</dbReference>
<feature type="compositionally biased region" description="Polar residues" evidence="8">
    <location>
        <begin position="33"/>
        <end position="49"/>
    </location>
</feature>
<dbReference type="PROSITE" id="PS51504">
    <property type="entry name" value="H15"/>
    <property type="match status" value="1"/>
</dbReference>
<feature type="domain" description="H15" evidence="9">
    <location>
        <begin position="70"/>
        <end position="144"/>
    </location>
</feature>
<dbReference type="GO" id="GO:0003677">
    <property type="term" value="F:DNA binding"/>
    <property type="evidence" value="ECO:0007669"/>
    <property type="project" value="UniProtKB-KW"/>
</dbReference>
<dbReference type="PANTHER" id="PTHR11467:SF20">
    <property type="entry name" value="H15 DOMAIN-CONTAINING PROTEIN-RELATED"/>
    <property type="match status" value="1"/>
</dbReference>
<dbReference type="CDD" id="cd00073">
    <property type="entry name" value="H15"/>
    <property type="match status" value="1"/>
</dbReference>
<dbReference type="Proteomes" id="UP001607302">
    <property type="component" value="Unassembled WGS sequence"/>
</dbReference>
<feature type="region of interest" description="Disordered" evidence="8">
    <location>
        <begin position="153"/>
        <end position="210"/>
    </location>
</feature>
<keyword evidence="11" id="KW-1185">Reference proteome</keyword>
<proteinExistence type="inferred from homology"/>
<feature type="compositionally biased region" description="Basic residues" evidence="8">
    <location>
        <begin position="52"/>
        <end position="71"/>
    </location>
</feature>
<evidence type="ECO:0000256" key="7">
    <source>
        <dbReference type="RuleBase" id="RU003894"/>
    </source>
</evidence>
<feature type="region of interest" description="Disordered" evidence="8">
    <location>
        <begin position="33"/>
        <end position="73"/>
    </location>
</feature>
<evidence type="ECO:0000256" key="2">
    <source>
        <dbReference type="ARBA" id="ARBA00004123"/>
    </source>
</evidence>
<dbReference type="EMBL" id="JAUDFV010000020">
    <property type="protein sequence ID" value="KAL2740933.1"/>
    <property type="molecule type" value="Genomic_DNA"/>
</dbReference>
<keyword evidence="5 7" id="KW-0238">DNA-binding</keyword>
<keyword evidence="4 7" id="KW-0158">Chromosome</keyword>
<evidence type="ECO:0000313" key="11">
    <source>
        <dbReference type="Proteomes" id="UP001607302"/>
    </source>
</evidence>
<evidence type="ECO:0000259" key="9">
    <source>
        <dbReference type="PROSITE" id="PS51504"/>
    </source>
</evidence>
<gene>
    <name evidence="10" type="ORF">V1478_001074</name>
</gene>
<dbReference type="AlphaFoldDB" id="A0ABD2C7A3"/>
<feature type="compositionally biased region" description="Low complexity" evidence="8">
    <location>
        <begin position="175"/>
        <end position="184"/>
    </location>
</feature>
<dbReference type="FunFam" id="1.10.10.10:FF:000140">
    <property type="entry name" value="Histone H1.0"/>
    <property type="match status" value="1"/>
</dbReference>
<comment type="subcellular location">
    <subcellularLocation>
        <location evidence="3">Chromosome</location>
    </subcellularLocation>
    <subcellularLocation>
        <location evidence="2 7">Nucleus</location>
    </subcellularLocation>
</comment>
<feature type="compositionally biased region" description="Basic and acidic residues" evidence="8">
    <location>
        <begin position="192"/>
        <end position="205"/>
    </location>
</feature>
<comment type="similarity">
    <text evidence="7">Belongs to the histone H1/H5 family.</text>
</comment>
<evidence type="ECO:0000256" key="1">
    <source>
        <dbReference type="ARBA" id="ARBA00002809"/>
    </source>
</evidence>
<keyword evidence="6 7" id="KW-0539">Nucleus</keyword>
<dbReference type="InterPro" id="IPR036388">
    <property type="entry name" value="WH-like_DNA-bd_sf"/>
</dbReference>
<reference evidence="10 11" key="1">
    <citation type="journal article" date="2024" name="Ann. Entomol. Soc. Am.">
        <title>Genomic analyses of the southern and eastern yellowjacket wasps (Hymenoptera: Vespidae) reveal evolutionary signatures of social life.</title>
        <authorList>
            <person name="Catto M.A."/>
            <person name="Caine P.B."/>
            <person name="Orr S.E."/>
            <person name="Hunt B.G."/>
            <person name="Goodisman M.A.D."/>
        </authorList>
    </citation>
    <scope>NUCLEOTIDE SEQUENCE [LARGE SCALE GENOMIC DNA]</scope>
    <source>
        <strain evidence="10">233</strain>
        <tissue evidence="10">Head and thorax</tissue>
    </source>
</reference>
<feature type="region of interest" description="Disordered" evidence="8">
    <location>
        <begin position="227"/>
        <end position="267"/>
    </location>
</feature>
<dbReference type="PRINTS" id="PR00624">
    <property type="entry name" value="HISTONEH5"/>
</dbReference>
<dbReference type="GO" id="GO:0005634">
    <property type="term" value="C:nucleus"/>
    <property type="evidence" value="ECO:0007669"/>
    <property type="project" value="UniProtKB-SubCell"/>
</dbReference>
<evidence type="ECO:0000313" key="10">
    <source>
        <dbReference type="EMBL" id="KAL2740933.1"/>
    </source>
</evidence>
<comment type="caution">
    <text evidence="10">The sequence shown here is derived from an EMBL/GenBank/DDBJ whole genome shotgun (WGS) entry which is preliminary data.</text>
</comment>
<evidence type="ECO:0000256" key="5">
    <source>
        <dbReference type="ARBA" id="ARBA00023125"/>
    </source>
</evidence>
<dbReference type="InterPro" id="IPR036390">
    <property type="entry name" value="WH_DNA-bd_sf"/>
</dbReference>
<sequence>MAHYSAIPARRAYRFSLVISLIPISKRNVAMEDSTNNTDGLSIENTTETTKSKPKKVAQQKAKTPRPKSTHPRTSDMVIAAIKELKDRKGSSLQAIRKYVVTTYKVDGEKITPFIKKYLKNAVSNGTVVQTKGKGASGSFKLSAVKSGGAKAKTQRVTKEKKTVDKSVEKKTVAARETAASAATKKTKKSTKKTESAKKPTDQKKPKVATSKAATVVAAIAVTEKKITKKAAQPKTLSKTKKTVKAPATKTKTPKPKKATTKTVPKNPKISVNAQICL</sequence>
<organism evidence="10 11">
    <name type="scientific">Vespula squamosa</name>
    <name type="common">Southern yellow jacket</name>
    <name type="synonym">Wasp</name>
    <dbReference type="NCBI Taxonomy" id="30214"/>
    <lineage>
        <taxon>Eukaryota</taxon>
        <taxon>Metazoa</taxon>
        <taxon>Ecdysozoa</taxon>
        <taxon>Arthropoda</taxon>
        <taxon>Hexapoda</taxon>
        <taxon>Insecta</taxon>
        <taxon>Pterygota</taxon>
        <taxon>Neoptera</taxon>
        <taxon>Endopterygota</taxon>
        <taxon>Hymenoptera</taxon>
        <taxon>Apocrita</taxon>
        <taxon>Aculeata</taxon>
        <taxon>Vespoidea</taxon>
        <taxon>Vespidae</taxon>
        <taxon>Vespinae</taxon>
        <taxon>Vespula</taxon>
    </lineage>
</organism>
<accession>A0ABD2C7A3</accession>
<dbReference type="InterPro" id="IPR005818">
    <property type="entry name" value="Histone_H1/H5_H15"/>
</dbReference>